<dbReference type="InterPro" id="IPR029058">
    <property type="entry name" value="AB_hydrolase_fold"/>
</dbReference>
<proteinExistence type="predicted"/>
<evidence type="ECO:0000313" key="2">
    <source>
        <dbReference type="Proteomes" id="UP001055439"/>
    </source>
</evidence>
<dbReference type="InterPro" id="IPR008547">
    <property type="entry name" value="DUF829_TMEM53"/>
</dbReference>
<gene>
    <name evidence="1" type="ORF">MUK42_25100</name>
</gene>
<dbReference type="Proteomes" id="UP001055439">
    <property type="component" value="Chromosome 9"/>
</dbReference>
<dbReference type="Pfam" id="PF05705">
    <property type="entry name" value="DUF829"/>
    <property type="match status" value="1"/>
</dbReference>
<protein>
    <submittedName>
        <fullName evidence="1">Uncharacterized protein</fullName>
    </submittedName>
</protein>
<dbReference type="EMBL" id="CP097511">
    <property type="protein sequence ID" value="URE46503.1"/>
    <property type="molecule type" value="Genomic_DNA"/>
</dbReference>
<dbReference type="PANTHER" id="PTHR12265">
    <property type="entry name" value="TRANSMEMBRANE PROTEIN 53"/>
    <property type="match status" value="1"/>
</dbReference>
<evidence type="ECO:0000313" key="1">
    <source>
        <dbReference type="EMBL" id="URE46503.1"/>
    </source>
</evidence>
<dbReference type="PANTHER" id="PTHR12265:SF0">
    <property type="entry name" value="EXPRESSED PROTEIN"/>
    <property type="match status" value="1"/>
</dbReference>
<reference evidence="1" key="1">
    <citation type="submission" date="2022-05" db="EMBL/GenBank/DDBJ databases">
        <title>The Musa troglodytarum L. genome provides insights into the mechanism of non-climacteric behaviour and enrichment of carotenoids.</title>
        <authorList>
            <person name="Wang J."/>
        </authorList>
    </citation>
    <scope>NUCLEOTIDE SEQUENCE</scope>
    <source>
        <tissue evidence="1">Leaf</tissue>
    </source>
</reference>
<accession>A0A9E7IGR9</accession>
<dbReference type="OrthoDB" id="77878at2759"/>
<sequence>MWWEGGRFYWGAKEGRAGIVVVFVWPSSLERQLEPYIQLYSSFGWRSLICHADFLTLYFPEKATSLADGVLKELVQNVGPFLIFCSEDDELAPYPVVCNFAHHLEELGGDVKLIKWNSSPHVGHHKHHAADYKTAVSELLSKAATIYSERRRQFHAQQEGHRRVTNVPCDHFLLPSSMEYHDTRDGCSTQDEQKCEIFHMQNAPSINAHSVLAQILFDGYVPKNVEGWDIKPNSSLTGRQTLPSGHRHARFNPMKHIRRSRL</sequence>
<organism evidence="1 2">
    <name type="scientific">Musa troglodytarum</name>
    <name type="common">fe'i banana</name>
    <dbReference type="NCBI Taxonomy" id="320322"/>
    <lineage>
        <taxon>Eukaryota</taxon>
        <taxon>Viridiplantae</taxon>
        <taxon>Streptophyta</taxon>
        <taxon>Embryophyta</taxon>
        <taxon>Tracheophyta</taxon>
        <taxon>Spermatophyta</taxon>
        <taxon>Magnoliopsida</taxon>
        <taxon>Liliopsida</taxon>
        <taxon>Zingiberales</taxon>
        <taxon>Musaceae</taxon>
        <taxon>Musa</taxon>
    </lineage>
</organism>
<keyword evidence="2" id="KW-1185">Reference proteome</keyword>
<dbReference type="SUPFAM" id="SSF53474">
    <property type="entry name" value="alpha/beta-Hydrolases"/>
    <property type="match status" value="1"/>
</dbReference>
<name>A0A9E7IGR9_9LILI</name>
<dbReference type="AlphaFoldDB" id="A0A9E7IGR9"/>